<sequence length="253" mass="26654">MPSIDFNSDMGESFGVYRLGADREVLRHVTSANIACGFHAGDPRTISATVRAAVEANVAIGAHPGYHDLQGFGRRAIQMSADEIYDITVYQIGAVQAFSQASGARLAHVKAHGALYNVAARNHGVAAALCAAVRDVDSSLIFYGLSRSKLVDAANEAGLRCAQEVFADRTYQGDGSLTPRSDPRALITDVNVAVEQVMTMLESRRVRSLNGVWVDVQPDTLCIHGDQPGAAAFAEAVSGALKAAGVTIEAPGN</sequence>
<comment type="similarity">
    <text evidence="1">Belongs to the LamB/PxpA family.</text>
</comment>
<evidence type="ECO:0000313" key="2">
    <source>
        <dbReference type="EMBL" id="MDP9651580.1"/>
    </source>
</evidence>
<keyword evidence="1" id="KW-0067">ATP-binding</keyword>
<dbReference type="HAMAP" id="MF_00691">
    <property type="entry name" value="PxpA"/>
    <property type="match status" value="1"/>
</dbReference>
<protein>
    <recommendedName>
        <fullName evidence="1">5-oxoprolinase subunit A</fullName>
        <shortName evidence="1">5-OPase subunit A</shortName>
        <ecNumber evidence="1">3.5.2.9</ecNumber>
    </recommendedName>
    <alternativeName>
        <fullName evidence="1">5-oxoprolinase (ATP-hydrolyzing) subunit A</fullName>
    </alternativeName>
</protein>
<proteinExistence type="inferred from homology"/>
<dbReference type="RefSeq" id="WP_392396157.1">
    <property type="nucleotide sequence ID" value="NZ_JAURTK010000023.1"/>
</dbReference>
<dbReference type="GO" id="GO:0005975">
    <property type="term" value="P:carbohydrate metabolic process"/>
    <property type="evidence" value="ECO:0007669"/>
    <property type="project" value="InterPro"/>
</dbReference>
<comment type="caution">
    <text evidence="2">The sequence shown here is derived from an EMBL/GenBank/DDBJ whole genome shotgun (WGS) entry which is preliminary data.</text>
</comment>
<dbReference type="PANTHER" id="PTHR30292">
    <property type="entry name" value="UNCHARACTERIZED PROTEIN YBGL-RELATED"/>
    <property type="match status" value="1"/>
</dbReference>
<gene>
    <name evidence="1" type="primary">pxpA</name>
    <name evidence="2" type="ORF">J2793_007055</name>
</gene>
<comment type="catalytic activity">
    <reaction evidence="1">
        <text>5-oxo-L-proline + ATP + 2 H2O = L-glutamate + ADP + phosphate + H(+)</text>
        <dbReference type="Rhea" id="RHEA:10348"/>
        <dbReference type="ChEBI" id="CHEBI:15377"/>
        <dbReference type="ChEBI" id="CHEBI:15378"/>
        <dbReference type="ChEBI" id="CHEBI:29985"/>
        <dbReference type="ChEBI" id="CHEBI:30616"/>
        <dbReference type="ChEBI" id="CHEBI:43474"/>
        <dbReference type="ChEBI" id="CHEBI:58402"/>
        <dbReference type="ChEBI" id="CHEBI:456216"/>
        <dbReference type="EC" id="3.5.2.9"/>
    </reaction>
</comment>
<dbReference type="GO" id="GO:0017168">
    <property type="term" value="F:5-oxoprolinase (ATP-hydrolyzing) activity"/>
    <property type="evidence" value="ECO:0007669"/>
    <property type="project" value="UniProtKB-UniRule"/>
</dbReference>
<evidence type="ECO:0000313" key="3">
    <source>
        <dbReference type="Proteomes" id="UP001229486"/>
    </source>
</evidence>
<dbReference type="EMBL" id="JAURTK010000023">
    <property type="protein sequence ID" value="MDP9651580.1"/>
    <property type="molecule type" value="Genomic_DNA"/>
</dbReference>
<dbReference type="InterPro" id="IPR011330">
    <property type="entry name" value="Glyco_hydro/deAcase_b/a-brl"/>
</dbReference>
<dbReference type="EC" id="3.5.2.9" evidence="1"/>
<dbReference type="NCBIfam" id="NF003814">
    <property type="entry name" value="PRK05406.1-3"/>
    <property type="match status" value="1"/>
</dbReference>
<name>A0AB73INI7_9BURK</name>
<dbReference type="InterPro" id="IPR005501">
    <property type="entry name" value="LamB/YcsF/PxpA-like"/>
</dbReference>
<reference evidence="2" key="1">
    <citation type="submission" date="2023-07" db="EMBL/GenBank/DDBJ databases">
        <title>Sorghum-associated microbial communities from plants grown in Nebraska, USA.</title>
        <authorList>
            <person name="Schachtman D."/>
        </authorList>
    </citation>
    <scope>NUCLEOTIDE SEQUENCE</scope>
    <source>
        <strain evidence="2">DS1061</strain>
    </source>
</reference>
<comment type="subunit">
    <text evidence="1">Forms a complex composed of PxpA, PxpB and PxpC.</text>
</comment>
<dbReference type="Proteomes" id="UP001229486">
    <property type="component" value="Unassembled WGS sequence"/>
</dbReference>
<dbReference type="AlphaFoldDB" id="A0AB73INI7"/>
<dbReference type="CDD" id="cd10787">
    <property type="entry name" value="LamB_YcsF_like"/>
    <property type="match status" value="1"/>
</dbReference>
<dbReference type="PANTHER" id="PTHR30292:SF0">
    <property type="entry name" value="5-OXOPROLINASE SUBUNIT A"/>
    <property type="match status" value="1"/>
</dbReference>
<dbReference type="Gene3D" id="3.20.20.370">
    <property type="entry name" value="Glycoside hydrolase/deacetylase"/>
    <property type="match status" value="1"/>
</dbReference>
<comment type="function">
    <text evidence="1">Catalyzes the cleavage of 5-oxoproline to form L-glutamate coupled to the hydrolysis of ATP to ADP and inorganic phosphate.</text>
</comment>
<evidence type="ECO:0000256" key="1">
    <source>
        <dbReference type="HAMAP-Rule" id="MF_00691"/>
    </source>
</evidence>
<dbReference type="SUPFAM" id="SSF88713">
    <property type="entry name" value="Glycoside hydrolase/deacetylase"/>
    <property type="match status" value="1"/>
</dbReference>
<accession>A0AB73INI7</accession>
<dbReference type="Pfam" id="PF03746">
    <property type="entry name" value="LamB_YcsF"/>
    <property type="match status" value="1"/>
</dbReference>
<keyword evidence="1" id="KW-0547">Nucleotide-binding</keyword>
<dbReference type="GO" id="GO:0005524">
    <property type="term" value="F:ATP binding"/>
    <property type="evidence" value="ECO:0007669"/>
    <property type="project" value="UniProtKB-UniRule"/>
</dbReference>
<dbReference type="NCBIfam" id="NF003816">
    <property type="entry name" value="PRK05406.1-5"/>
    <property type="match status" value="1"/>
</dbReference>
<organism evidence="2 3">
    <name type="scientific">Paraburkholderia caledonica</name>
    <dbReference type="NCBI Taxonomy" id="134536"/>
    <lineage>
        <taxon>Bacteria</taxon>
        <taxon>Pseudomonadati</taxon>
        <taxon>Pseudomonadota</taxon>
        <taxon>Betaproteobacteria</taxon>
        <taxon>Burkholderiales</taxon>
        <taxon>Burkholderiaceae</taxon>
        <taxon>Paraburkholderia</taxon>
    </lineage>
</organism>
<keyword evidence="1" id="KW-0378">Hydrolase</keyword>